<reference evidence="9 10" key="1">
    <citation type="journal article" date="2019" name="Nat. Plants">
        <title>Genome sequencing of Musa balbisiana reveals subgenome evolution and function divergence in polyploid bananas.</title>
        <authorList>
            <person name="Yao X."/>
        </authorList>
    </citation>
    <scope>NUCLEOTIDE SEQUENCE [LARGE SCALE GENOMIC DNA]</scope>
    <source>
        <strain evidence="10">cv. DH-PKW</strain>
        <tissue evidence="9">Leaves</tissue>
    </source>
</reference>
<dbReference type="CDD" id="cd00268">
    <property type="entry name" value="DEADc"/>
    <property type="match status" value="1"/>
</dbReference>
<dbReference type="SMART" id="SM00487">
    <property type="entry name" value="DEXDc"/>
    <property type="match status" value="1"/>
</dbReference>
<protein>
    <recommendedName>
        <fullName evidence="11">RNA helicase</fullName>
    </recommendedName>
</protein>
<dbReference type="GO" id="GO:0005524">
    <property type="term" value="F:ATP binding"/>
    <property type="evidence" value="ECO:0007669"/>
    <property type="project" value="UniProtKB-KW"/>
</dbReference>
<keyword evidence="3" id="KW-0378">Hydrolase</keyword>
<dbReference type="InterPro" id="IPR050079">
    <property type="entry name" value="DEAD_box_RNA_helicase"/>
</dbReference>
<keyword evidence="5" id="KW-0067">ATP-binding</keyword>
<dbReference type="AlphaFoldDB" id="A0A4S8JIN7"/>
<proteinExistence type="inferred from homology"/>
<comment type="similarity">
    <text evidence="1">Belongs to the DEAD box helicase family. DDX21/DDX50 subfamily.</text>
</comment>
<dbReference type="CDD" id="cd18787">
    <property type="entry name" value="SF2_C_DEAD"/>
    <property type="match status" value="1"/>
</dbReference>
<keyword evidence="2" id="KW-0547">Nucleotide-binding</keyword>
<evidence type="ECO:0000259" key="7">
    <source>
        <dbReference type="PROSITE" id="PS51192"/>
    </source>
</evidence>
<evidence type="ECO:0000313" key="10">
    <source>
        <dbReference type="Proteomes" id="UP000317650"/>
    </source>
</evidence>
<evidence type="ECO:0000256" key="5">
    <source>
        <dbReference type="ARBA" id="ARBA00022840"/>
    </source>
</evidence>
<evidence type="ECO:0000256" key="4">
    <source>
        <dbReference type="ARBA" id="ARBA00022806"/>
    </source>
</evidence>
<dbReference type="Pfam" id="PF00271">
    <property type="entry name" value="Helicase_C"/>
    <property type="match status" value="1"/>
</dbReference>
<dbReference type="SUPFAM" id="SSF52540">
    <property type="entry name" value="P-loop containing nucleoside triphosphate hydrolases"/>
    <property type="match status" value="1"/>
</dbReference>
<name>A0A4S8JIN7_MUSBA</name>
<dbReference type="GO" id="GO:0016787">
    <property type="term" value="F:hydrolase activity"/>
    <property type="evidence" value="ECO:0007669"/>
    <property type="project" value="UniProtKB-KW"/>
</dbReference>
<dbReference type="SMART" id="SM00490">
    <property type="entry name" value="HELICc"/>
    <property type="match status" value="1"/>
</dbReference>
<comment type="caution">
    <text evidence="9">The sequence shown here is derived from an EMBL/GenBank/DDBJ whole genome shotgun (WGS) entry which is preliminary data.</text>
</comment>
<feature type="compositionally biased region" description="Gly residues" evidence="6">
    <location>
        <begin position="611"/>
        <end position="624"/>
    </location>
</feature>
<keyword evidence="4" id="KW-0347">Helicase</keyword>
<dbReference type="Gene3D" id="3.40.50.300">
    <property type="entry name" value="P-loop containing nucleotide triphosphate hydrolases"/>
    <property type="match status" value="2"/>
</dbReference>
<evidence type="ECO:0000259" key="8">
    <source>
        <dbReference type="PROSITE" id="PS51194"/>
    </source>
</evidence>
<evidence type="ECO:0000256" key="6">
    <source>
        <dbReference type="SAM" id="MobiDB-lite"/>
    </source>
</evidence>
<sequence length="630" mass="67963">MNFLFRRSASIAASASRRTPAALVSLESSLLNPTHSEAPFTCVAGGCLSFFRPFPAEKIGFRSVRCREFHFLAMALGFRATDVARANYAVDNYEEDKDSSKRGSDELEIAKLGISQDIVTQLANRGITKLFPIQRAVLEPAMRGHDMIVRAKTGTGKALAFGIPIMDNIIRFQAKNGCGRNPLAMVLVPTRELARQVEEEFRESSRLYTICVYGGSPINQQMRALNYGVDVVVGTPGRIFNLLNRGVLNLSDVQFVVLDETDQMLNVGFAEDVERILEKMPQKHQTMMFSATMPTWIRKLTLRFLKDPINIDLVGESDLKLAEGITLYSIVSDNYAKPSILGPLIKEHAKGGKCIVFTRIKRDADRLAYAVGRRFGCEVLHGDISQSQRERTLVGFQDGCFNILIATDIAARGLDIPNVDLVIHYELPNTPVFVHRSGRTGRAGKKGIAILIHSYEQNRLLPRITVEDGGEDMIGDRFDSYGSGRMGGSGFARGGNYGGSGYGCSCGFGGSGSFGVSPSRTGGFRESGSRNFGSYDEQPSGPSGGGGSSFRHSGGFGDSGLRRPGNFGDSGPGHFDSCFGESDSGHFGGFGNSGPGRSTRFDNSSLSCPGDQGGSNGSSFGGGPSKDTDE</sequence>
<feature type="region of interest" description="Disordered" evidence="6">
    <location>
        <begin position="586"/>
        <end position="630"/>
    </location>
</feature>
<feature type="region of interest" description="Disordered" evidence="6">
    <location>
        <begin position="519"/>
        <end position="574"/>
    </location>
</feature>
<dbReference type="GO" id="GO:0003724">
    <property type="term" value="F:RNA helicase activity"/>
    <property type="evidence" value="ECO:0007669"/>
    <property type="project" value="TreeGrafter"/>
</dbReference>
<feature type="compositionally biased region" description="Gly residues" evidence="6">
    <location>
        <begin position="542"/>
        <end position="558"/>
    </location>
</feature>
<evidence type="ECO:0000256" key="1">
    <source>
        <dbReference type="ARBA" id="ARBA00006517"/>
    </source>
</evidence>
<evidence type="ECO:0000256" key="2">
    <source>
        <dbReference type="ARBA" id="ARBA00022741"/>
    </source>
</evidence>
<dbReference type="Pfam" id="PF00270">
    <property type="entry name" value="DEAD"/>
    <property type="match status" value="1"/>
</dbReference>
<dbReference type="PROSITE" id="PS51192">
    <property type="entry name" value="HELICASE_ATP_BIND_1"/>
    <property type="match status" value="1"/>
</dbReference>
<accession>A0A4S8JIN7</accession>
<dbReference type="InterPro" id="IPR014001">
    <property type="entry name" value="Helicase_ATP-bd"/>
</dbReference>
<dbReference type="GO" id="GO:0005829">
    <property type="term" value="C:cytosol"/>
    <property type="evidence" value="ECO:0007669"/>
    <property type="project" value="TreeGrafter"/>
</dbReference>
<evidence type="ECO:0000313" key="9">
    <source>
        <dbReference type="EMBL" id="THU61841.1"/>
    </source>
</evidence>
<keyword evidence="10" id="KW-1185">Reference proteome</keyword>
<dbReference type="InterPro" id="IPR011545">
    <property type="entry name" value="DEAD/DEAH_box_helicase_dom"/>
</dbReference>
<dbReference type="Proteomes" id="UP000317650">
    <property type="component" value="Chromosome 7"/>
</dbReference>
<dbReference type="STRING" id="52838.A0A4S8JIN7"/>
<dbReference type="PROSITE" id="PS51194">
    <property type="entry name" value="HELICASE_CTER"/>
    <property type="match status" value="1"/>
</dbReference>
<dbReference type="PANTHER" id="PTHR47959:SF23">
    <property type="entry name" value="HELICASE ATP-BINDING DOMAIN-CONTAINING PROTEIN"/>
    <property type="match status" value="1"/>
</dbReference>
<evidence type="ECO:0008006" key="11">
    <source>
        <dbReference type="Google" id="ProtNLM"/>
    </source>
</evidence>
<feature type="domain" description="Helicase C-terminal" evidence="8">
    <location>
        <begin position="340"/>
        <end position="486"/>
    </location>
</feature>
<feature type="domain" description="Helicase ATP-binding" evidence="7">
    <location>
        <begin position="138"/>
        <end position="311"/>
    </location>
</feature>
<dbReference type="InterPro" id="IPR027417">
    <property type="entry name" value="P-loop_NTPase"/>
</dbReference>
<dbReference type="InterPro" id="IPR001650">
    <property type="entry name" value="Helicase_C-like"/>
</dbReference>
<gene>
    <name evidence="9" type="ORF">C4D60_Mb07t27510</name>
</gene>
<evidence type="ECO:0000256" key="3">
    <source>
        <dbReference type="ARBA" id="ARBA00022801"/>
    </source>
</evidence>
<organism evidence="9 10">
    <name type="scientific">Musa balbisiana</name>
    <name type="common">Banana</name>
    <dbReference type="NCBI Taxonomy" id="52838"/>
    <lineage>
        <taxon>Eukaryota</taxon>
        <taxon>Viridiplantae</taxon>
        <taxon>Streptophyta</taxon>
        <taxon>Embryophyta</taxon>
        <taxon>Tracheophyta</taxon>
        <taxon>Spermatophyta</taxon>
        <taxon>Magnoliopsida</taxon>
        <taxon>Liliopsida</taxon>
        <taxon>Zingiberales</taxon>
        <taxon>Musaceae</taxon>
        <taxon>Musa</taxon>
    </lineage>
</organism>
<dbReference type="InterPro" id="IPR044742">
    <property type="entry name" value="DEAD/DEAH_RhlB"/>
</dbReference>
<dbReference type="EMBL" id="PYDT01000005">
    <property type="protein sequence ID" value="THU61841.1"/>
    <property type="molecule type" value="Genomic_DNA"/>
</dbReference>
<dbReference type="GO" id="GO:0003676">
    <property type="term" value="F:nucleic acid binding"/>
    <property type="evidence" value="ECO:0007669"/>
    <property type="project" value="InterPro"/>
</dbReference>
<dbReference type="PANTHER" id="PTHR47959">
    <property type="entry name" value="ATP-DEPENDENT RNA HELICASE RHLE-RELATED"/>
    <property type="match status" value="1"/>
</dbReference>